<evidence type="ECO:0000313" key="2">
    <source>
        <dbReference type="Proteomes" id="UP000315496"/>
    </source>
</evidence>
<reference evidence="1 2" key="1">
    <citation type="submission" date="2019-05" db="EMBL/GenBank/DDBJ databases">
        <title>The compact genome of Giardia muris reveals important steps in the evolution of intestinal protozoan parasites.</title>
        <authorList>
            <person name="Xu F."/>
            <person name="Jimenez-Gonzalez A."/>
            <person name="Einarsson E."/>
            <person name="Astvaldsson A."/>
            <person name="Peirasmaki D."/>
            <person name="Eckmann L."/>
            <person name="Andersson J.O."/>
            <person name="Svard S.G."/>
            <person name="Jerlstrom-Hultqvist J."/>
        </authorList>
    </citation>
    <scope>NUCLEOTIDE SEQUENCE [LARGE SCALE GENOMIC DNA]</scope>
    <source>
        <strain evidence="1 2">Roberts-Thomson</strain>
    </source>
</reference>
<keyword evidence="2" id="KW-1185">Reference proteome</keyword>
<protein>
    <submittedName>
        <fullName evidence="1">Uncharacterized protein</fullName>
    </submittedName>
</protein>
<dbReference type="Proteomes" id="UP000315496">
    <property type="component" value="Chromosome 4"/>
</dbReference>
<dbReference type="OrthoDB" id="10249156at2759"/>
<sequence>MSPAESVDGTLFEGFSPNVNRFLFRAVTVGLTHSLHKRRAYASFDEETHTAQLETADPEVVRAVRELFGVTSRTVKVDLASKLQIRNEQIIGKNRLAFEEASSLFDEHGRVLVNVTSSVGDARELDTLLSFIRRVFAVLVLDDEVQKVKLVVSQRHTKGVAEAILQNDFPCPGAKPNVEIIGVRYGQSTGANRAKVRVVLARKACEVLLQAIERFPVPPQLSFGLLRPSNEDLQ</sequence>
<gene>
    <name evidence="1" type="ORF">GMRT_11042</name>
</gene>
<dbReference type="EMBL" id="VDLU01000004">
    <property type="protein sequence ID" value="TNJ27170.1"/>
    <property type="molecule type" value="Genomic_DNA"/>
</dbReference>
<organism evidence="1 2">
    <name type="scientific">Giardia muris</name>
    <dbReference type="NCBI Taxonomy" id="5742"/>
    <lineage>
        <taxon>Eukaryota</taxon>
        <taxon>Metamonada</taxon>
        <taxon>Diplomonadida</taxon>
        <taxon>Hexamitidae</taxon>
        <taxon>Giardiinae</taxon>
        <taxon>Giardia</taxon>
    </lineage>
</organism>
<dbReference type="AlphaFoldDB" id="A0A4Z1SNG5"/>
<proteinExistence type="predicted"/>
<name>A0A4Z1SNG5_GIAMU</name>
<evidence type="ECO:0000313" key="1">
    <source>
        <dbReference type="EMBL" id="TNJ27170.1"/>
    </source>
</evidence>
<accession>A0A4Z1SNG5</accession>
<comment type="caution">
    <text evidence="1">The sequence shown here is derived from an EMBL/GenBank/DDBJ whole genome shotgun (WGS) entry which is preliminary data.</text>
</comment>
<dbReference type="VEuPathDB" id="GiardiaDB:GMRT_11042"/>